<keyword evidence="2" id="KW-0238">DNA-binding</keyword>
<dbReference type="SUPFAM" id="SSF53041">
    <property type="entry name" value="Resolvase-like"/>
    <property type="match status" value="1"/>
</dbReference>
<dbReference type="CDD" id="cd00338">
    <property type="entry name" value="Ser_Recombinase"/>
    <property type="match status" value="1"/>
</dbReference>
<accession>A0A0G0JNF6</accession>
<feature type="domain" description="Recombinase" evidence="8">
    <location>
        <begin position="165"/>
        <end position="275"/>
    </location>
</feature>
<sequence length="519" mass="59788">MQLNSATTKNAILYLRVSSEEQVENFSLATQEEICRREATRRGYEIIETFREEGRSAKNISGRPELLKLLEFCRRNRRMVGAVLIYRLDRISRQTQDYLYIRKRLFDYGISIISANEPTGNSPTDKLLETIMASFAQHDNDVRSERTRNGLRARFLSGLCTGHAPLGYKTEHGHAVKDGEYFDKMKKAWDLMATGTKSLEEIAQIMNGWGMRKVISGKEYKLRSQTTSRLFHMKFYMGILTSNKYPEEVAGQHEAMITEEQFYKVQAIIDGRNRCGMTIGKRLKDHPDFPLRRSIKCGKCGGHLSGGWSKGRTKKYAYYICKNRCGGSSIAVQKLSDSLIEFLHGITPTKEQLEVFLMVLRKKFAQNINAIRTKRERAEQEIIQLKQLREDLVMNHLKKIYSDEVYQDQSKKIESKIAAFEQVMGKNTFYKYTMDDVDKFMMDKFKDLGQTYLDSEPGQQRVLLGSICPTGLAWQYPGLSNQQFSTEYQAICNVRNEQNALGVTDGIRTRDNQFHKLGL</sequence>
<evidence type="ECO:0000256" key="2">
    <source>
        <dbReference type="ARBA" id="ARBA00023125"/>
    </source>
</evidence>
<evidence type="ECO:0000313" key="9">
    <source>
        <dbReference type="EMBL" id="KKQ38439.1"/>
    </source>
</evidence>
<dbReference type="InterPro" id="IPR025827">
    <property type="entry name" value="Zn_ribbon_recom_dom"/>
</dbReference>
<evidence type="ECO:0000313" key="10">
    <source>
        <dbReference type="Proteomes" id="UP000034471"/>
    </source>
</evidence>
<comment type="caution">
    <text evidence="9">The sequence shown here is derived from an EMBL/GenBank/DDBJ whole genome shotgun (WGS) entry which is preliminary data.</text>
</comment>
<evidence type="ECO:0000256" key="5">
    <source>
        <dbReference type="PROSITE-ProRule" id="PRU10137"/>
    </source>
</evidence>
<dbReference type="PROSITE" id="PS00397">
    <property type="entry name" value="RECOMBINASES_1"/>
    <property type="match status" value="1"/>
</dbReference>
<keyword evidence="6" id="KW-0175">Coiled coil</keyword>
<organism evidence="9 10">
    <name type="scientific">Candidatus Roizmanbacteria bacterium GW2011_GWA2_37_7</name>
    <dbReference type="NCBI Taxonomy" id="1618481"/>
    <lineage>
        <taxon>Bacteria</taxon>
        <taxon>Candidatus Roizmaniibacteriota</taxon>
    </lineage>
</organism>
<dbReference type="InterPro" id="IPR011109">
    <property type="entry name" value="DNA_bind_recombinase_dom"/>
</dbReference>
<dbReference type="EMBL" id="LBTJ01000010">
    <property type="protein sequence ID" value="KKQ38439.1"/>
    <property type="molecule type" value="Genomic_DNA"/>
</dbReference>
<proteinExistence type="predicted"/>
<dbReference type="GO" id="GO:0015074">
    <property type="term" value="P:DNA integration"/>
    <property type="evidence" value="ECO:0007669"/>
    <property type="project" value="UniProtKB-KW"/>
</dbReference>
<dbReference type="GO" id="GO:0003677">
    <property type="term" value="F:DNA binding"/>
    <property type="evidence" value="ECO:0007669"/>
    <property type="project" value="UniProtKB-KW"/>
</dbReference>
<protein>
    <submittedName>
        <fullName evidence="9">Site-specific recombinase</fullName>
    </submittedName>
</protein>
<dbReference type="InterPro" id="IPR006119">
    <property type="entry name" value="Resolv_N"/>
</dbReference>
<dbReference type="Pfam" id="PF13408">
    <property type="entry name" value="Zn_ribbon_recom"/>
    <property type="match status" value="1"/>
</dbReference>
<name>A0A0G0JNF6_9BACT</name>
<evidence type="ECO:0000259" key="7">
    <source>
        <dbReference type="PROSITE" id="PS51736"/>
    </source>
</evidence>
<dbReference type="Proteomes" id="UP000034471">
    <property type="component" value="Unassembled WGS sequence"/>
</dbReference>
<dbReference type="InterPro" id="IPR006118">
    <property type="entry name" value="Recombinase_CS"/>
</dbReference>
<dbReference type="PROSITE" id="PS51736">
    <property type="entry name" value="RECOMBINASES_3"/>
    <property type="match status" value="1"/>
</dbReference>
<dbReference type="Pfam" id="PF07508">
    <property type="entry name" value="Recombinase"/>
    <property type="match status" value="1"/>
</dbReference>
<dbReference type="Gene3D" id="3.40.50.1390">
    <property type="entry name" value="Resolvase, N-terminal catalytic domain"/>
    <property type="match status" value="1"/>
</dbReference>
<dbReference type="PROSITE" id="PS51737">
    <property type="entry name" value="RECOMBINASE_DNA_BIND"/>
    <property type="match status" value="1"/>
</dbReference>
<dbReference type="STRING" id="1618481.US54_C0010G0020"/>
<reference evidence="9 10" key="1">
    <citation type="journal article" date="2015" name="Nature">
        <title>rRNA introns, odd ribosomes, and small enigmatic genomes across a large radiation of phyla.</title>
        <authorList>
            <person name="Brown C.T."/>
            <person name="Hug L.A."/>
            <person name="Thomas B.C."/>
            <person name="Sharon I."/>
            <person name="Castelle C.J."/>
            <person name="Singh A."/>
            <person name="Wilkins M.J."/>
            <person name="Williams K.H."/>
            <person name="Banfield J.F."/>
        </authorList>
    </citation>
    <scope>NUCLEOTIDE SEQUENCE [LARGE SCALE GENOMIC DNA]</scope>
</reference>
<dbReference type="InterPro" id="IPR036162">
    <property type="entry name" value="Resolvase-like_N_sf"/>
</dbReference>
<dbReference type="SMART" id="SM00857">
    <property type="entry name" value="Resolvase"/>
    <property type="match status" value="1"/>
</dbReference>
<dbReference type="PANTHER" id="PTHR30461">
    <property type="entry name" value="DNA-INVERTASE FROM LAMBDOID PROPHAGE"/>
    <property type="match status" value="1"/>
</dbReference>
<dbReference type="AlphaFoldDB" id="A0A0G0JNF6"/>
<dbReference type="GO" id="GO:0000150">
    <property type="term" value="F:DNA strand exchange activity"/>
    <property type="evidence" value="ECO:0007669"/>
    <property type="project" value="InterPro"/>
</dbReference>
<feature type="active site" description="O-(5'-phospho-DNA)-serine intermediate" evidence="4 5">
    <location>
        <position position="18"/>
    </location>
</feature>
<evidence type="ECO:0000259" key="8">
    <source>
        <dbReference type="PROSITE" id="PS51737"/>
    </source>
</evidence>
<dbReference type="Pfam" id="PF00239">
    <property type="entry name" value="Resolvase"/>
    <property type="match status" value="1"/>
</dbReference>
<gene>
    <name evidence="9" type="ORF">US54_C0010G0020</name>
</gene>
<feature type="domain" description="Resolvase/invertase-type recombinase catalytic" evidence="7">
    <location>
        <begin position="10"/>
        <end position="158"/>
    </location>
</feature>
<keyword evidence="3" id="KW-0233">DNA recombination</keyword>
<feature type="coiled-coil region" evidence="6">
    <location>
        <begin position="361"/>
        <end position="395"/>
    </location>
</feature>
<dbReference type="Gene3D" id="3.90.1750.20">
    <property type="entry name" value="Putative Large Serine Recombinase, Chain B, Domain 2"/>
    <property type="match status" value="1"/>
</dbReference>
<evidence type="ECO:0000256" key="4">
    <source>
        <dbReference type="PIRSR" id="PIRSR606118-50"/>
    </source>
</evidence>
<evidence type="ECO:0000256" key="3">
    <source>
        <dbReference type="ARBA" id="ARBA00023172"/>
    </source>
</evidence>
<dbReference type="PANTHER" id="PTHR30461:SF23">
    <property type="entry name" value="DNA RECOMBINASE-RELATED"/>
    <property type="match status" value="1"/>
</dbReference>
<dbReference type="InterPro" id="IPR038109">
    <property type="entry name" value="DNA_bind_recomb_sf"/>
</dbReference>
<dbReference type="InterPro" id="IPR050639">
    <property type="entry name" value="SSR_resolvase"/>
</dbReference>
<keyword evidence="1" id="KW-0229">DNA integration</keyword>
<evidence type="ECO:0000256" key="1">
    <source>
        <dbReference type="ARBA" id="ARBA00022908"/>
    </source>
</evidence>
<evidence type="ECO:0000256" key="6">
    <source>
        <dbReference type="SAM" id="Coils"/>
    </source>
</evidence>